<keyword evidence="2" id="KW-0479">Metal-binding</keyword>
<organism evidence="5 6">
    <name type="scientific">Dendrothele bispora (strain CBS 962.96)</name>
    <dbReference type="NCBI Taxonomy" id="1314807"/>
    <lineage>
        <taxon>Eukaryota</taxon>
        <taxon>Fungi</taxon>
        <taxon>Dikarya</taxon>
        <taxon>Basidiomycota</taxon>
        <taxon>Agaricomycotina</taxon>
        <taxon>Agaricomycetes</taxon>
        <taxon>Agaricomycetidae</taxon>
        <taxon>Agaricales</taxon>
        <taxon>Agaricales incertae sedis</taxon>
        <taxon>Dendrothele</taxon>
    </lineage>
</organism>
<feature type="compositionally biased region" description="Low complexity" evidence="3">
    <location>
        <begin position="345"/>
        <end position="355"/>
    </location>
</feature>
<gene>
    <name evidence="5" type="ORF">K435DRAFT_794475</name>
</gene>
<keyword evidence="2" id="KW-0863">Zinc-finger</keyword>
<feature type="compositionally biased region" description="Basic and acidic residues" evidence="3">
    <location>
        <begin position="406"/>
        <end position="442"/>
    </location>
</feature>
<dbReference type="GO" id="GO:0008270">
    <property type="term" value="F:zinc ion binding"/>
    <property type="evidence" value="ECO:0007669"/>
    <property type="project" value="UniProtKB-KW"/>
</dbReference>
<dbReference type="InterPro" id="IPR001878">
    <property type="entry name" value="Znf_CCHC"/>
</dbReference>
<accession>A0A4S8MBY7</accession>
<dbReference type="Gene3D" id="4.10.60.10">
    <property type="entry name" value="Zinc finger, CCHC-type"/>
    <property type="match status" value="1"/>
</dbReference>
<evidence type="ECO:0000259" key="4">
    <source>
        <dbReference type="PROSITE" id="PS50158"/>
    </source>
</evidence>
<dbReference type="GO" id="GO:0006397">
    <property type="term" value="P:mRNA processing"/>
    <property type="evidence" value="ECO:0007669"/>
    <property type="project" value="UniProtKB-KW"/>
</dbReference>
<evidence type="ECO:0000256" key="1">
    <source>
        <dbReference type="ARBA" id="ARBA00022664"/>
    </source>
</evidence>
<evidence type="ECO:0000256" key="3">
    <source>
        <dbReference type="SAM" id="MobiDB-lite"/>
    </source>
</evidence>
<dbReference type="EMBL" id="ML179110">
    <property type="protein sequence ID" value="THV00018.1"/>
    <property type="molecule type" value="Genomic_DNA"/>
</dbReference>
<evidence type="ECO:0000256" key="2">
    <source>
        <dbReference type="PROSITE-ProRule" id="PRU00047"/>
    </source>
</evidence>
<proteinExistence type="predicted"/>
<feature type="region of interest" description="Disordered" evidence="3">
    <location>
        <begin position="331"/>
        <end position="368"/>
    </location>
</feature>
<protein>
    <recommendedName>
        <fullName evidence="4">CCHC-type domain-containing protein</fullName>
    </recommendedName>
</protein>
<dbReference type="PROSITE" id="PS50158">
    <property type="entry name" value="ZF_CCHC"/>
    <property type="match status" value="1"/>
</dbReference>
<evidence type="ECO:0000313" key="6">
    <source>
        <dbReference type="Proteomes" id="UP000297245"/>
    </source>
</evidence>
<name>A0A4S8MBY7_DENBC</name>
<sequence length="587" mass="65059">MSSVTADSPNTVDDVTIVQNNQADGSAMTVANVDVPGPLASGGTSATTVTQEDDAQALRNVCSGSRTSITVAQSMQMFNGSSQTEFINSVLSNVGGNKNETNNVYHIYGNPNIYCSSTDLDALRVNSVGSSEVLRGATSSRPGHMDIIISTMSSPFTPFDEINPWSDAISSGSFREAKPEIKDASVTIDEVAETRAGVLNDSFIHPSYPLSSYSIQQKGDYFREVPKLDADGTNWADFKENWMYAAYAAEIGHLVESKFEPPEIPELGTGRGANAAYDADLRSYNAYKLLENQCRVFLVQKLPSDVRRDVMDAMPTQVIYDELRREYNSRNPKLPEWAKSKDKAAQSSSNSSSSKPQHALQAEEEKKKKKKDFSNYDCYGCGEKGHIKRFCPDKDDEKKKKKKKKDGKEKEKEKSKEKDEEKSKAGSESKSSEGSEKGKGKESQANAVEEIEYAYSTDDAEDEVEYAYMAETLFEDSEDDVPDLQDLSDSDDEDWDDDSDDEEDFLPSRRFLNPPCCDEPTSGGTQDLYILTDDLVFDENAITFRQTSNYSILHRSLAHPDALVPPTKVSSKHLPKGMHQYPCPKET</sequence>
<dbReference type="InterPro" id="IPR036875">
    <property type="entry name" value="Znf_CCHC_sf"/>
</dbReference>
<evidence type="ECO:0000313" key="5">
    <source>
        <dbReference type="EMBL" id="THV00018.1"/>
    </source>
</evidence>
<feature type="region of interest" description="Disordered" evidence="3">
    <location>
        <begin position="392"/>
        <end position="517"/>
    </location>
</feature>
<keyword evidence="1" id="KW-0507">mRNA processing</keyword>
<dbReference type="SUPFAM" id="SSF57756">
    <property type="entry name" value="Retrovirus zinc finger-like domains"/>
    <property type="match status" value="1"/>
</dbReference>
<feature type="region of interest" description="Disordered" evidence="3">
    <location>
        <begin position="564"/>
        <end position="587"/>
    </location>
</feature>
<dbReference type="Proteomes" id="UP000297245">
    <property type="component" value="Unassembled WGS sequence"/>
</dbReference>
<dbReference type="OrthoDB" id="3127180at2759"/>
<dbReference type="GO" id="GO:0003676">
    <property type="term" value="F:nucleic acid binding"/>
    <property type="evidence" value="ECO:0007669"/>
    <property type="project" value="InterPro"/>
</dbReference>
<feature type="domain" description="CCHC-type" evidence="4">
    <location>
        <begin position="378"/>
        <end position="393"/>
    </location>
</feature>
<feature type="compositionally biased region" description="Acidic residues" evidence="3">
    <location>
        <begin position="473"/>
        <end position="505"/>
    </location>
</feature>
<reference evidence="5 6" key="1">
    <citation type="journal article" date="2019" name="Nat. Ecol. Evol.">
        <title>Megaphylogeny resolves global patterns of mushroom evolution.</title>
        <authorList>
            <person name="Varga T."/>
            <person name="Krizsan K."/>
            <person name="Foldi C."/>
            <person name="Dima B."/>
            <person name="Sanchez-Garcia M."/>
            <person name="Sanchez-Ramirez S."/>
            <person name="Szollosi G.J."/>
            <person name="Szarkandi J.G."/>
            <person name="Papp V."/>
            <person name="Albert L."/>
            <person name="Andreopoulos W."/>
            <person name="Angelini C."/>
            <person name="Antonin V."/>
            <person name="Barry K.W."/>
            <person name="Bougher N.L."/>
            <person name="Buchanan P."/>
            <person name="Buyck B."/>
            <person name="Bense V."/>
            <person name="Catcheside P."/>
            <person name="Chovatia M."/>
            <person name="Cooper J."/>
            <person name="Damon W."/>
            <person name="Desjardin D."/>
            <person name="Finy P."/>
            <person name="Geml J."/>
            <person name="Haridas S."/>
            <person name="Hughes K."/>
            <person name="Justo A."/>
            <person name="Karasinski D."/>
            <person name="Kautmanova I."/>
            <person name="Kiss B."/>
            <person name="Kocsube S."/>
            <person name="Kotiranta H."/>
            <person name="LaButti K.M."/>
            <person name="Lechner B.E."/>
            <person name="Liimatainen K."/>
            <person name="Lipzen A."/>
            <person name="Lukacs Z."/>
            <person name="Mihaltcheva S."/>
            <person name="Morgado L.N."/>
            <person name="Niskanen T."/>
            <person name="Noordeloos M.E."/>
            <person name="Ohm R.A."/>
            <person name="Ortiz-Santana B."/>
            <person name="Ovrebo C."/>
            <person name="Racz N."/>
            <person name="Riley R."/>
            <person name="Savchenko A."/>
            <person name="Shiryaev A."/>
            <person name="Soop K."/>
            <person name="Spirin V."/>
            <person name="Szebenyi C."/>
            <person name="Tomsovsky M."/>
            <person name="Tulloss R.E."/>
            <person name="Uehling J."/>
            <person name="Grigoriev I.V."/>
            <person name="Vagvolgyi C."/>
            <person name="Papp T."/>
            <person name="Martin F.M."/>
            <person name="Miettinen O."/>
            <person name="Hibbett D.S."/>
            <person name="Nagy L.G."/>
        </authorList>
    </citation>
    <scope>NUCLEOTIDE SEQUENCE [LARGE SCALE GENOMIC DNA]</scope>
    <source>
        <strain evidence="5 6">CBS 962.96</strain>
    </source>
</reference>
<keyword evidence="2" id="KW-0862">Zinc</keyword>
<dbReference type="AlphaFoldDB" id="A0A4S8MBY7"/>
<keyword evidence="6" id="KW-1185">Reference proteome</keyword>